<reference evidence="2 3" key="1">
    <citation type="submission" date="2021-12" db="EMBL/GenBank/DDBJ databases">
        <title>Genome sequence of Kibdelosporangium philippinense ATCC 49844.</title>
        <authorList>
            <person name="Fedorov E.A."/>
            <person name="Omeragic M."/>
            <person name="Shalygina K.F."/>
            <person name="Maclea K.S."/>
        </authorList>
    </citation>
    <scope>NUCLEOTIDE SEQUENCE [LARGE SCALE GENOMIC DNA]</scope>
    <source>
        <strain evidence="2 3">ATCC 49844</strain>
    </source>
</reference>
<feature type="transmembrane region" description="Helical" evidence="1">
    <location>
        <begin position="40"/>
        <end position="59"/>
    </location>
</feature>
<keyword evidence="1" id="KW-0812">Transmembrane</keyword>
<protein>
    <submittedName>
        <fullName evidence="2">Uncharacterized protein</fullName>
    </submittedName>
</protein>
<gene>
    <name evidence="2" type="ORF">LWC34_25285</name>
</gene>
<dbReference type="EMBL" id="JAJVCN010000002">
    <property type="protein sequence ID" value="MCE7006124.1"/>
    <property type="molecule type" value="Genomic_DNA"/>
</dbReference>
<keyword evidence="3" id="KW-1185">Reference proteome</keyword>
<name>A0ABS8ZE60_9PSEU</name>
<keyword evidence="1" id="KW-1133">Transmembrane helix</keyword>
<accession>A0ABS8ZE60</accession>
<dbReference type="RefSeq" id="WP_233727630.1">
    <property type="nucleotide sequence ID" value="NZ_JAJVCN010000002.1"/>
</dbReference>
<sequence>MNETEELIKAALTKHVEGTPHPGPILNALSTRRRRVRPTLIAIIAAAAVAVGIALPIAMQKPEASAPPAHTPMPVEPSKGIKMRYVLQPLPGFTERNRAASLDGSYQVRTWMKDICPQGKHGPECVASLSLLMYTAKHPYFADTPQSQGDSVVIGAGQARVWVDARQTMAKLTLRPAGPDTVLHLSLFDPAGDTRRKIIELARTIGVDNTTAVQPALSFGWLPAGFTRTVVGVRGGSPSTAEPGIQAQPDNARAGDVEARIVPKAVDEPGSGMLAVTLPDGRQVQIQASGSPRIPLDQLRRIAENLAVEPAPDLSWVGK</sequence>
<organism evidence="2 3">
    <name type="scientific">Kibdelosporangium philippinense</name>
    <dbReference type="NCBI Taxonomy" id="211113"/>
    <lineage>
        <taxon>Bacteria</taxon>
        <taxon>Bacillati</taxon>
        <taxon>Actinomycetota</taxon>
        <taxon>Actinomycetes</taxon>
        <taxon>Pseudonocardiales</taxon>
        <taxon>Pseudonocardiaceae</taxon>
        <taxon>Kibdelosporangium</taxon>
    </lineage>
</organism>
<dbReference type="Proteomes" id="UP001521150">
    <property type="component" value="Unassembled WGS sequence"/>
</dbReference>
<proteinExistence type="predicted"/>
<evidence type="ECO:0000313" key="2">
    <source>
        <dbReference type="EMBL" id="MCE7006124.1"/>
    </source>
</evidence>
<comment type="caution">
    <text evidence="2">The sequence shown here is derived from an EMBL/GenBank/DDBJ whole genome shotgun (WGS) entry which is preliminary data.</text>
</comment>
<keyword evidence="1" id="KW-0472">Membrane</keyword>
<evidence type="ECO:0000256" key="1">
    <source>
        <dbReference type="SAM" id="Phobius"/>
    </source>
</evidence>
<evidence type="ECO:0000313" key="3">
    <source>
        <dbReference type="Proteomes" id="UP001521150"/>
    </source>
</evidence>